<evidence type="ECO:0000313" key="1">
    <source>
        <dbReference type="EMBL" id="KAI4561836.1"/>
    </source>
</evidence>
<protein>
    <submittedName>
        <fullName evidence="1">Uncharacterized protein</fullName>
    </submittedName>
</protein>
<sequence length="172" mass="19145">MDEEERILKSLGNKDPEVLAGHQLSVSSSHLALLEFMAQIKAAEGEEEAEGSVDSQNHGCSNFRHVSPKVLGLVQIRERSITKVVFVDDVNLLALGAYGAQPTAELLRWWFDHWSRNDPKDCSMIKLVDTQIMCTLGPSGTFSEFVMIKIKIHLGYVGSCRKKEKPMGHYGS</sequence>
<accession>A0ACB9U9K8</accession>
<dbReference type="Proteomes" id="UP001057279">
    <property type="component" value="Linkage Group LG21"/>
</dbReference>
<evidence type="ECO:0000313" key="2">
    <source>
        <dbReference type="Proteomes" id="UP001057279"/>
    </source>
</evidence>
<organism evidence="1 2">
    <name type="scientific">Ovis ammon polii x Ovis aries</name>
    <dbReference type="NCBI Taxonomy" id="2918886"/>
    <lineage>
        <taxon>Eukaryota</taxon>
        <taxon>Metazoa</taxon>
        <taxon>Chordata</taxon>
        <taxon>Craniata</taxon>
        <taxon>Vertebrata</taxon>
        <taxon>Euteleostomi</taxon>
        <taxon>Mammalia</taxon>
        <taxon>Eutheria</taxon>
        <taxon>Laurasiatheria</taxon>
        <taxon>Artiodactyla</taxon>
        <taxon>Ruminantia</taxon>
        <taxon>Pecora</taxon>
        <taxon>Bovidae</taxon>
        <taxon>Caprinae</taxon>
        <taxon>Ovis</taxon>
    </lineage>
</organism>
<gene>
    <name evidence="1" type="ORF">MJG53_016890</name>
</gene>
<name>A0ACB9U9K8_9CETA</name>
<comment type="caution">
    <text evidence="1">The sequence shown here is derived from an EMBL/GenBank/DDBJ whole genome shotgun (WGS) entry which is preliminary data.</text>
</comment>
<dbReference type="EMBL" id="CM043046">
    <property type="protein sequence ID" value="KAI4561836.1"/>
    <property type="molecule type" value="Genomic_DNA"/>
</dbReference>
<proteinExistence type="predicted"/>
<reference evidence="1" key="1">
    <citation type="submission" date="2022-03" db="EMBL/GenBank/DDBJ databases">
        <title>Genomic analyses of argali, domestic sheep and their hybrids provide insights into chromosomal evolution, heterosis and genetic basis of agronomic traits.</title>
        <authorList>
            <person name="Li M."/>
        </authorList>
    </citation>
    <scope>NUCLEOTIDE SEQUENCE</scope>
    <source>
        <strain evidence="1">F1 hybrid</strain>
    </source>
</reference>
<keyword evidence="2" id="KW-1185">Reference proteome</keyword>